<evidence type="ECO:0000256" key="1">
    <source>
        <dbReference type="SAM" id="Coils"/>
    </source>
</evidence>
<proteinExistence type="predicted"/>
<comment type="caution">
    <text evidence="2">The sequence shown here is derived from an EMBL/GenBank/DDBJ whole genome shotgun (WGS) entry which is preliminary data.</text>
</comment>
<keyword evidence="1" id="KW-0175">Coiled coil</keyword>
<keyword evidence="3" id="KW-1185">Reference proteome</keyword>
<name>A0A1R2BAL9_9CILI</name>
<dbReference type="EMBL" id="MPUH01000801">
    <property type="protein sequence ID" value="OMJ73725.1"/>
    <property type="molecule type" value="Genomic_DNA"/>
</dbReference>
<gene>
    <name evidence="2" type="ORF">SteCoe_27539</name>
</gene>
<feature type="coiled-coil region" evidence="1">
    <location>
        <begin position="278"/>
        <end position="333"/>
    </location>
</feature>
<evidence type="ECO:0000313" key="2">
    <source>
        <dbReference type="EMBL" id="OMJ73725.1"/>
    </source>
</evidence>
<dbReference type="Proteomes" id="UP000187209">
    <property type="component" value="Unassembled WGS sequence"/>
</dbReference>
<reference evidence="2 3" key="1">
    <citation type="submission" date="2016-11" db="EMBL/GenBank/DDBJ databases">
        <title>The macronuclear genome of Stentor coeruleus: a giant cell with tiny introns.</title>
        <authorList>
            <person name="Slabodnick M."/>
            <person name="Ruby J.G."/>
            <person name="Reiff S.B."/>
            <person name="Swart E.C."/>
            <person name="Gosai S."/>
            <person name="Prabakaran S."/>
            <person name="Witkowska E."/>
            <person name="Larue G.E."/>
            <person name="Fisher S."/>
            <person name="Freeman R.M."/>
            <person name="Gunawardena J."/>
            <person name="Chu W."/>
            <person name="Stover N.A."/>
            <person name="Gregory B.D."/>
            <person name="Nowacki M."/>
            <person name="Derisi J."/>
            <person name="Roy S.W."/>
            <person name="Marshall W.F."/>
            <person name="Sood P."/>
        </authorList>
    </citation>
    <scope>NUCLEOTIDE SEQUENCE [LARGE SCALE GENOMIC DNA]</scope>
    <source>
        <strain evidence="2">WM001</strain>
    </source>
</reference>
<evidence type="ECO:0000313" key="3">
    <source>
        <dbReference type="Proteomes" id="UP000187209"/>
    </source>
</evidence>
<protein>
    <submittedName>
        <fullName evidence="2">Uncharacterized protein</fullName>
    </submittedName>
</protein>
<accession>A0A1R2BAL9</accession>
<organism evidence="2 3">
    <name type="scientific">Stentor coeruleus</name>
    <dbReference type="NCBI Taxonomy" id="5963"/>
    <lineage>
        <taxon>Eukaryota</taxon>
        <taxon>Sar</taxon>
        <taxon>Alveolata</taxon>
        <taxon>Ciliophora</taxon>
        <taxon>Postciliodesmatophora</taxon>
        <taxon>Heterotrichea</taxon>
        <taxon>Heterotrichida</taxon>
        <taxon>Stentoridae</taxon>
        <taxon>Stentor</taxon>
    </lineage>
</organism>
<sequence>MGCGKSIENDSELISHVALAKAYYQKKSSIKYSINLLKINKMINDNPDCKDLRELRSKKHYILQKIQDSRDQLSDQEQISKIRSLIYKDITCKYENEARQELSITYDYKEDHTILDILKKFQYNEEFVELEESSTLEVKKELVKNLALQEKLKYLQRILIEKIDIIEENKNKICSYREIEEISMIKPYAEMKNGSLSKSSLPINSTQDSVQALNNFSYSKIALSADHKRGKKGKSVSPIRKRTLEDIKLYPQLTNEALNLRSKLLLKEELKKSLITFQKSLQKAITEKKNIIKQLEGDLIYSIKDGRTFLSKIRELKNEESVLKKEIENSRMEKDFLKNMTLLNKQFKDYQLKEKEFLQDCSKDDLEYLLSMG</sequence>
<dbReference type="AlphaFoldDB" id="A0A1R2BAL9"/>